<evidence type="ECO:0000313" key="3">
    <source>
        <dbReference type="EMBL" id="CAB4883760.1"/>
    </source>
</evidence>
<organism evidence="3">
    <name type="scientific">freshwater metagenome</name>
    <dbReference type="NCBI Taxonomy" id="449393"/>
    <lineage>
        <taxon>unclassified sequences</taxon>
        <taxon>metagenomes</taxon>
        <taxon>ecological metagenomes</taxon>
    </lineage>
</organism>
<gene>
    <name evidence="2" type="ORF">UFOPK3004_02005</name>
    <name evidence="3" type="ORF">UFOPK3304_01908</name>
</gene>
<keyword evidence="1" id="KW-0472">Membrane</keyword>
<keyword evidence="1" id="KW-0812">Transmembrane</keyword>
<dbReference type="EMBL" id="CAFBLJ010000177">
    <property type="protein sequence ID" value="CAB4883760.1"/>
    <property type="molecule type" value="Genomic_DNA"/>
</dbReference>
<accession>A0A6J7ERE8</accession>
<protein>
    <submittedName>
        <fullName evidence="3">Unannotated protein</fullName>
    </submittedName>
</protein>
<sequence>MDQRVFDFADVAMLFFVGLYECSARQAIINFIIDLVTFNKFGWKNIGCDKDWFGTKRTNSGLSQILLVARGLFVFVATTLIFDEFAT</sequence>
<dbReference type="AlphaFoldDB" id="A0A6J7ERE8"/>
<keyword evidence="1" id="KW-1133">Transmembrane helix</keyword>
<feature type="transmembrane region" description="Helical" evidence="1">
    <location>
        <begin position="65"/>
        <end position="82"/>
    </location>
</feature>
<evidence type="ECO:0000313" key="2">
    <source>
        <dbReference type="EMBL" id="CAB4824070.1"/>
    </source>
</evidence>
<evidence type="ECO:0000256" key="1">
    <source>
        <dbReference type="SAM" id="Phobius"/>
    </source>
</evidence>
<dbReference type="EMBL" id="CAFAAL010000302">
    <property type="protein sequence ID" value="CAB4824070.1"/>
    <property type="molecule type" value="Genomic_DNA"/>
</dbReference>
<name>A0A6J7ERE8_9ZZZZ</name>
<proteinExistence type="predicted"/>
<reference evidence="3" key="1">
    <citation type="submission" date="2020-05" db="EMBL/GenBank/DDBJ databases">
        <authorList>
            <person name="Chiriac C."/>
            <person name="Salcher M."/>
            <person name="Ghai R."/>
            <person name="Kavagutti S V."/>
        </authorList>
    </citation>
    <scope>NUCLEOTIDE SEQUENCE</scope>
</reference>